<comment type="caution">
    <text evidence="1">The sequence shown here is derived from an EMBL/GenBank/DDBJ whole genome shotgun (WGS) entry which is preliminary data.</text>
</comment>
<dbReference type="EMBL" id="JBHULM010000004">
    <property type="protein sequence ID" value="MFD2541225.1"/>
    <property type="molecule type" value="Genomic_DNA"/>
</dbReference>
<dbReference type="Proteomes" id="UP001597467">
    <property type="component" value="Unassembled WGS sequence"/>
</dbReference>
<proteinExistence type="predicted"/>
<reference evidence="2" key="1">
    <citation type="journal article" date="2019" name="Int. J. Syst. Evol. Microbiol.">
        <title>The Global Catalogue of Microorganisms (GCM) 10K type strain sequencing project: providing services to taxonomists for standard genome sequencing and annotation.</title>
        <authorList>
            <consortium name="The Broad Institute Genomics Platform"/>
            <consortium name="The Broad Institute Genome Sequencing Center for Infectious Disease"/>
            <person name="Wu L."/>
            <person name="Ma J."/>
        </authorList>
    </citation>
    <scope>NUCLEOTIDE SEQUENCE [LARGE SCALE GENOMIC DNA]</scope>
    <source>
        <strain evidence="2">KCTC 42808</strain>
    </source>
</reference>
<evidence type="ECO:0000313" key="1">
    <source>
        <dbReference type="EMBL" id="MFD2541225.1"/>
    </source>
</evidence>
<gene>
    <name evidence="1" type="ORF">ACFSSB_02750</name>
</gene>
<protein>
    <submittedName>
        <fullName evidence="1">Uncharacterized protein</fullName>
    </submittedName>
</protein>
<organism evidence="1 2">
    <name type="scientific">Lacinutrix gracilariae</name>
    <dbReference type="NCBI Taxonomy" id="1747198"/>
    <lineage>
        <taxon>Bacteria</taxon>
        <taxon>Pseudomonadati</taxon>
        <taxon>Bacteroidota</taxon>
        <taxon>Flavobacteriia</taxon>
        <taxon>Flavobacteriales</taxon>
        <taxon>Flavobacteriaceae</taxon>
        <taxon>Lacinutrix</taxon>
    </lineage>
</organism>
<keyword evidence="2" id="KW-1185">Reference proteome</keyword>
<dbReference type="RefSeq" id="WP_379900705.1">
    <property type="nucleotide sequence ID" value="NZ_JBHULM010000004.1"/>
</dbReference>
<evidence type="ECO:0000313" key="2">
    <source>
        <dbReference type="Proteomes" id="UP001597467"/>
    </source>
</evidence>
<name>A0ABW5K0I9_9FLAO</name>
<accession>A0ABW5K0I9</accession>
<sequence>MDFKTMLQLPVLDTNTVINILQEIADIERHEERPKMPQVTISTHADNASGFFVNYDSEKKTILLCDMYDRKAQFIYIESHAISSISLRNVDKYGYLLSDGNIPFVPEDDEIPTVLQLKKDIKALEEVLQVSLEKEISLTFKYEGTLENLDKFYASKVIKLLQKTFSNVAADSLAKSAFTEAVSAVNFSLGSDNTSAFENGELTVTVNTTKGLKSFPKANQLQEQIEKFL</sequence>